<evidence type="ECO:0008006" key="3">
    <source>
        <dbReference type="Google" id="ProtNLM"/>
    </source>
</evidence>
<feature type="non-terminal residue" evidence="1">
    <location>
        <position position="337"/>
    </location>
</feature>
<evidence type="ECO:0000313" key="1">
    <source>
        <dbReference type="EMBL" id="MDD9206722.1"/>
    </source>
</evidence>
<accession>A0ABT5TXC8</accession>
<keyword evidence="2" id="KW-1185">Reference proteome</keyword>
<dbReference type="EMBL" id="JARACI010000961">
    <property type="protein sequence ID" value="MDD9206722.1"/>
    <property type="molecule type" value="Genomic_DNA"/>
</dbReference>
<evidence type="ECO:0000313" key="2">
    <source>
        <dbReference type="Proteomes" id="UP001165561"/>
    </source>
</evidence>
<comment type="caution">
    <text evidence="1">The sequence shown here is derived from an EMBL/GenBank/DDBJ whole genome shotgun (WGS) entry which is preliminary data.</text>
</comment>
<reference evidence="1" key="1">
    <citation type="submission" date="2023-02" db="EMBL/GenBank/DDBJ databases">
        <title>Georgenia sp.10Sc9-8, isolated from a soil sample collected from the Taklamakan desert.</title>
        <authorList>
            <person name="Liu S."/>
        </authorList>
    </citation>
    <scope>NUCLEOTIDE SEQUENCE</scope>
    <source>
        <strain evidence="1">10Sc9-8</strain>
    </source>
</reference>
<name>A0ABT5TXC8_9MICO</name>
<gene>
    <name evidence="1" type="ORF">PU560_09620</name>
</gene>
<protein>
    <recommendedName>
        <fullName evidence="3">DNA methyltransferase</fullName>
    </recommendedName>
</protein>
<dbReference type="Proteomes" id="UP001165561">
    <property type="component" value="Unassembled WGS sequence"/>
</dbReference>
<proteinExistence type="predicted"/>
<organism evidence="1 2">
    <name type="scientific">Georgenia halotolerans</name>
    <dbReference type="NCBI Taxonomy" id="3028317"/>
    <lineage>
        <taxon>Bacteria</taxon>
        <taxon>Bacillati</taxon>
        <taxon>Actinomycetota</taxon>
        <taxon>Actinomycetes</taxon>
        <taxon>Micrococcales</taxon>
        <taxon>Bogoriellaceae</taxon>
        <taxon>Georgenia</taxon>
    </lineage>
</organism>
<sequence>MSRGQSWVAEAVSAFGITCKAKLAGPGDREAAIRAPLEGLLGAAGDHLGVKAVFHDEVRDTARQVRPDYGVSVKGAITGYVEVKAPGRGIDPTGFTGHDKRQWERQRDLPNLAYTNGTEWRLYRDGDLVHGPVTFTGGTLDTAGADLAAPAEFEALVTDFLRWHPAPITSVGALVRAVAPLTRLLRGEVLDQLATERRAIKAGAEEYLQPFLGLARDWRALLFPSADDDTFADGYAQAVTFALLLARTEGISLTGQPLHEIGAALGDDHSLMGRALQLLTDDVAADFRVTLDLLVRVVDAVNWDRVRRGRRDTYLHLYESFLHEYDDDLRKQSGSYY</sequence>